<organism evidence="2 3">
    <name type="scientific">Candidatus Eubacterium avistercoris</name>
    <dbReference type="NCBI Taxonomy" id="2838567"/>
    <lineage>
        <taxon>Bacteria</taxon>
        <taxon>Bacillati</taxon>
        <taxon>Bacillota</taxon>
        <taxon>Clostridia</taxon>
        <taxon>Eubacteriales</taxon>
        <taxon>Eubacteriaceae</taxon>
        <taxon>Eubacterium</taxon>
    </lineage>
</organism>
<reference evidence="2" key="1">
    <citation type="journal article" date="2021" name="PeerJ">
        <title>Extensive microbial diversity within the chicken gut microbiome revealed by metagenomics and culture.</title>
        <authorList>
            <person name="Gilroy R."/>
            <person name="Ravi A."/>
            <person name="Getino M."/>
            <person name="Pursley I."/>
            <person name="Horton D.L."/>
            <person name="Alikhan N.F."/>
            <person name="Baker D."/>
            <person name="Gharbi K."/>
            <person name="Hall N."/>
            <person name="Watson M."/>
            <person name="Adriaenssens E.M."/>
            <person name="Foster-Nyarko E."/>
            <person name="Jarju S."/>
            <person name="Secka A."/>
            <person name="Antonio M."/>
            <person name="Oren A."/>
            <person name="Chaudhuri R.R."/>
            <person name="La Ragione R."/>
            <person name="Hildebrand F."/>
            <person name="Pallen M.J."/>
        </authorList>
    </citation>
    <scope>NUCLEOTIDE SEQUENCE</scope>
    <source>
        <strain evidence="2">CHK192-9172</strain>
    </source>
</reference>
<evidence type="ECO:0000313" key="2">
    <source>
        <dbReference type="EMBL" id="HIZ08474.1"/>
    </source>
</evidence>
<dbReference type="InterPro" id="IPR024300">
    <property type="entry name" value="SipL_SPOCS_dom"/>
</dbReference>
<name>A0A9D2D4Q1_9FIRM</name>
<protein>
    <submittedName>
        <fullName evidence="2">DUF3794 domain-containing protein</fullName>
    </submittedName>
</protein>
<dbReference type="SUPFAM" id="SSF54106">
    <property type="entry name" value="LysM domain"/>
    <property type="match status" value="1"/>
</dbReference>
<comment type="caution">
    <text evidence="2">The sequence shown here is derived from an EMBL/GenBank/DDBJ whole genome shotgun (WGS) entry which is preliminary data.</text>
</comment>
<dbReference type="Proteomes" id="UP000824024">
    <property type="component" value="Unassembled WGS sequence"/>
</dbReference>
<dbReference type="Gene3D" id="3.10.350.10">
    <property type="entry name" value="LysM domain"/>
    <property type="match status" value="1"/>
</dbReference>
<feature type="domain" description="LysM" evidence="1">
    <location>
        <begin position="470"/>
        <end position="513"/>
    </location>
</feature>
<dbReference type="Pfam" id="PF01476">
    <property type="entry name" value="LysM"/>
    <property type="match status" value="1"/>
</dbReference>
<dbReference type="EMBL" id="DXCH01000296">
    <property type="protein sequence ID" value="HIZ08474.1"/>
    <property type="molecule type" value="Genomic_DNA"/>
</dbReference>
<sequence length="518" mass="59286">MELNTFSVHREKIKANARTQVTFDEDYNLPDYKPDFSNLIISQGSVRVEEVKVTKGHVSVKGTLKFEILYRAEQAQLGVNSLEGSIGFQETLAADEAQEFDSARVNCELEDLSISMTNSRKLGIRALLDLSAEVSEFVTEDFPAGMEKDQSAEVKNRKVNCLQLKGEGKDQCRIHEEIELPANKPNIQELLWKQVQLQGQQTRCMEEKIQIKGEIALFLLYIGEPDTRLEWYEARIPVMCELEVPGADSDDICYIRSEVQEWNVQGQEDLEGEQRLIAIDGLMKADYRLYKEEEKEMLEDLYALDRMLIPQKETVGLEHLLMKNESRCKVSDTLSLEEGKKEILQICSCFGQVQIDHTQITDEGILVEGAVYVQILYFTKEDRVPLDAAEGMLPFSYKVEVPGMKKEYRFEMDTRLELLSVMMKSSSMLELQAVTDFDVIVFVPEYLDKISGVTEEELNWEDLQKQPGMIGLRTKKGDTLWDIAKENHTTIDEIRKTNQIPEEPLAEGTVILILKQVR</sequence>
<dbReference type="AlphaFoldDB" id="A0A9D2D4Q1"/>
<dbReference type="Pfam" id="PF12673">
    <property type="entry name" value="SipL"/>
    <property type="match status" value="3"/>
</dbReference>
<evidence type="ECO:0000259" key="1">
    <source>
        <dbReference type="PROSITE" id="PS51782"/>
    </source>
</evidence>
<proteinExistence type="predicted"/>
<dbReference type="InterPro" id="IPR018392">
    <property type="entry name" value="LysM"/>
</dbReference>
<accession>A0A9D2D4Q1</accession>
<reference evidence="2" key="2">
    <citation type="submission" date="2021-04" db="EMBL/GenBank/DDBJ databases">
        <authorList>
            <person name="Gilroy R."/>
        </authorList>
    </citation>
    <scope>NUCLEOTIDE SEQUENCE</scope>
    <source>
        <strain evidence="2">CHK192-9172</strain>
    </source>
</reference>
<dbReference type="PROSITE" id="PS51782">
    <property type="entry name" value="LYSM"/>
    <property type="match status" value="1"/>
</dbReference>
<dbReference type="InterPro" id="IPR036779">
    <property type="entry name" value="LysM_dom_sf"/>
</dbReference>
<gene>
    <name evidence="2" type="ORF">IAA08_11150</name>
</gene>
<evidence type="ECO:0000313" key="3">
    <source>
        <dbReference type="Proteomes" id="UP000824024"/>
    </source>
</evidence>
<dbReference type="CDD" id="cd00118">
    <property type="entry name" value="LysM"/>
    <property type="match status" value="1"/>
</dbReference>